<keyword evidence="2" id="KW-1185">Reference proteome</keyword>
<sequence length="155" mass="17608">MARNKFALCCALRHVFFNDFALDRVFIMNDLASLFIYYADNDVLPQLSADFNKLNVWLTKVELIKKPRKDEPYKIPTDFRCDLNTDDATIPMFKFAPEIHMPEVHSYSIPPAILQELTDELSTIDVASLAAYVRAKAMAAGDLALTSIEGDDQTW</sequence>
<comment type="caution">
    <text evidence="1">The sequence shown here is derived from an EMBL/GenBank/DDBJ whole genome shotgun (WGS) entry which is preliminary data.</text>
</comment>
<gene>
    <name evidence="1" type="ORF">CUS_7489</name>
</gene>
<name>E9SGW1_RUMAL</name>
<accession>E9SGW1</accession>
<dbReference type="RefSeq" id="WP_002853048.1">
    <property type="nucleotide sequence ID" value="NZ_ADKM02000130.1"/>
</dbReference>
<protein>
    <submittedName>
        <fullName evidence="1">Conserved domain protein</fullName>
    </submittedName>
</protein>
<organism evidence="1 2">
    <name type="scientific">Ruminococcus albus 8</name>
    <dbReference type="NCBI Taxonomy" id="246199"/>
    <lineage>
        <taxon>Bacteria</taxon>
        <taxon>Bacillati</taxon>
        <taxon>Bacillota</taxon>
        <taxon>Clostridia</taxon>
        <taxon>Eubacteriales</taxon>
        <taxon>Oscillospiraceae</taxon>
        <taxon>Ruminococcus</taxon>
    </lineage>
</organism>
<proteinExistence type="predicted"/>
<evidence type="ECO:0000313" key="1">
    <source>
        <dbReference type="EMBL" id="EGC01462.1"/>
    </source>
</evidence>
<reference evidence="1 2" key="1">
    <citation type="submission" date="2011-02" db="EMBL/GenBank/DDBJ databases">
        <authorList>
            <person name="Nelson K.E."/>
            <person name="Sutton G."/>
            <person name="Torralba M."/>
            <person name="Durkin S."/>
            <person name="Harkins D."/>
            <person name="Montgomery R."/>
            <person name="Ziemer C."/>
            <person name="Klaassens E."/>
            <person name="Ocuiv P."/>
            <person name="Morrison M."/>
        </authorList>
    </citation>
    <scope>NUCLEOTIDE SEQUENCE [LARGE SCALE GENOMIC DNA]</scope>
    <source>
        <strain evidence="1 2">8</strain>
    </source>
</reference>
<evidence type="ECO:0000313" key="2">
    <source>
        <dbReference type="Proteomes" id="UP000004259"/>
    </source>
</evidence>
<dbReference type="OrthoDB" id="9831020at2"/>
<dbReference type="STRING" id="246199.CUS_7489"/>
<dbReference type="Proteomes" id="UP000004259">
    <property type="component" value="Unassembled WGS sequence"/>
</dbReference>
<dbReference type="AlphaFoldDB" id="E9SGW1"/>
<dbReference type="EMBL" id="ADKM02000130">
    <property type="protein sequence ID" value="EGC01462.1"/>
    <property type="molecule type" value="Genomic_DNA"/>
</dbReference>